<keyword evidence="5 10" id="KW-0547">Nucleotide-binding</keyword>
<dbReference type="InterPro" id="IPR023299">
    <property type="entry name" value="ATPase_P-typ_cyto_dom_N"/>
</dbReference>
<dbReference type="InterPro" id="IPR008250">
    <property type="entry name" value="ATPase_P-typ_transduc_dom_A_sf"/>
</dbReference>
<keyword evidence="7" id="KW-1278">Translocase</keyword>
<comment type="caution">
    <text evidence="10">Lacks conserved residue(s) required for the propagation of feature annotation.</text>
</comment>
<keyword evidence="9 10" id="KW-0472">Membrane</keyword>
<dbReference type="SUPFAM" id="SSF81653">
    <property type="entry name" value="Calcium ATPase, transduction domain A"/>
    <property type="match status" value="1"/>
</dbReference>
<dbReference type="InterPro" id="IPR018303">
    <property type="entry name" value="ATPase_P-typ_P_site"/>
</dbReference>
<evidence type="ECO:0000256" key="6">
    <source>
        <dbReference type="ARBA" id="ARBA00022840"/>
    </source>
</evidence>
<evidence type="ECO:0000313" key="12">
    <source>
        <dbReference type="EMBL" id="KAK5063081.1"/>
    </source>
</evidence>
<comment type="caution">
    <text evidence="12">The sequence shown here is derived from an EMBL/GenBank/DDBJ whole genome shotgun (WGS) entry which is preliminary data.</text>
</comment>
<dbReference type="CDD" id="cd00371">
    <property type="entry name" value="HMA"/>
    <property type="match status" value="1"/>
</dbReference>
<dbReference type="GO" id="GO:0016020">
    <property type="term" value="C:membrane"/>
    <property type="evidence" value="ECO:0007669"/>
    <property type="project" value="UniProtKB-SubCell"/>
</dbReference>
<evidence type="ECO:0000256" key="7">
    <source>
        <dbReference type="ARBA" id="ARBA00022967"/>
    </source>
</evidence>
<keyword evidence="13" id="KW-1185">Reference proteome</keyword>
<dbReference type="Pfam" id="PF00403">
    <property type="entry name" value="HMA"/>
    <property type="match status" value="1"/>
</dbReference>
<evidence type="ECO:0000256" key="5">
    <source>
        <dbReference type="ARBA" id="ARBA00022741"/>
    </source>
</evidence>
<dbReference type="Gene3D" id="3.40.1110.10">
    <property type="entry name" value="Calcium-transporting ATPase, cytoplasmic domain N"/>
    <property type="match status" value="1"/>
</dbReference>
<accession>A0AAV9NNZ9</accession>
<dbReference type="GO" id="GO:0055070">
    <property type="term" value="P:copper ion homeostasis"/>
    <property type="evidence" value="ECO:0007669"/>
    <property type="project" value="TreeGrafter"/>
</dbReference>
<dbReference type="PRINTS" id="PR00119">
    <property type="entry name" value="CATATPASE"/>
</dbReference>
<evidence type="ECO:0000256" key="1">
    <source>
        <dbReference type="ARBA" id="ARBA00004141"/>
    </source>
</evidence>
<dbReference type="PROSITE" id="PS00154">
    <property type="entry name" value="ATPASE_E1_E2"/>
    <property type="match status" value="1"/>
</dbReference>
<evidence type="ECO:0000256" key="8">
    <source>
        <dbReference type="ARBA" id="ARBA00022989"/>
    </source>
</evidence>
<dbReference type="Gene3D" id="2.70.150.10">
    <property type="entry name" value="Calcium-transporting ATPase, cytoplasmic transduction domain A"/>
    <property type="match status" value="1"/>
</dbReference>
<feature type="transmembrane region" description="Helical" evidence="10">
    <location>
        <begin position="755"/>
        <end position="773"/>
    </location>
</feature>
<dbReference type="SFLD" id="SFLDG00002">
    <property type="entry name" value="C1.7:_P-type_atpase_like"/>
    <property type="match status" value="1"/>
</dbReference>
<comment type="subcellular location">
    <subcellularLocation>
        <location evidence="1">Membrane</location>
        <topology evidence="1">Multi-pass membrane protein</topology>
    </subcellularLocation>
</comment>
<dbReference type="GO" id="GO:0005524">
    <property type="term" value="F:ATP binding"/>
    <property type="evidence" value="ECO:0007669"/>
    <property type="project" value="UniProtKB-UniRule"/>
</dbReference>
<dbReference type="InterPro" id="IPR036412">
    <property type="entry name" value="HAD-like_sf"/>
</dbReference>
<proteinExistence type="inferred from homology"/>
<dbReference type="AlphaFoldDB" id="A0AAV9NNZ9"/>
<dbReference type="PANTHER" id="PTHR43520">
    <property type="entry name" value="ATP7, ISOFORM B"/>
    <property type="match status" value="1"/>
</dbReference>
<dbReference type="Pfam" id="PF00122">
    <property type="entry name" value="E1-E2_ATPase"/>
    <property type="match status" value="1"/>
</dbReference>
<dbReference type="PANTHER" id="PTHR43520:SF32">
    <property type="entry name" value="COPPER RESISTANCE P-TYPE ATPASE (EUROFUNG)"/>
    <property type="match status" value="1"/>
</dbReference>
<dbReference type="Proteomes" id="UP001358417">
    <property type="component" value="Unassembled WGS sequence"/>
</dbReference>
<gene>
    <name evidence="12" type="ORF">LTR84_005157</name>
</gene>
<dbReference type="Gene3D" id="3.40.50.1000">
    <property type="entry name" value="HAD superfamily/HAD-like"/>
    <property type="match status" value="1"/>
</dbReference>
<dbReference type="RefSeq" id="XP_064711353.1">
    <property type="nucleotide sequence ID" value="XM_064848729.1"/>
</dbReference>
<dbReference type="SUPFAM" id="SSF55008">
    <property type="entry name" value="HMA, heavy metal-associated domain"/>
    <property type="match status" value="1"/>
</dbReference>
<dbReference type="GO" id="GO:0005507">
    <property type="term" value="F:copper ion binding"/>
    <property type="evidence" value="ECO:0007669"/>
    <property type="project" value="TreeGrafter"/>
</dbReference>
<dbReference type="InterPro" id="IPR059000">
    <property type="entry name" value="ATPase_P-type_domA"/>
</dbReference>
<dbReference type="PROSITE" id="PS50846">
    <property type="entry name" value="HMA_2"/>
    <property type="match status" value="1"/>
</dbReference>
<feature type="domain" description="HMA" evidence="11">
    <location>
        <begin position="50"/>
        <end position="116"/>
    </location>
</feature>
<name>A0AAV9NNZ9_9EURO</name>
<dbReference type="InterPro" id="IPR036163">
    <property type="entry name" value="HMA_dom_sf"/>
</dbReference>
<evidence type="ECO:0000313" key="13">
    <source>
        <dbReference type="Proteomes" id="UP001358417"/>
    </source>
</evidence>
<organism evidence="12 13">
    <name type="scientific">Exophiala bonariae</name>
    <dbReference type="NCBI Taxonomy" id="1690606"/>
    <lineage>
        <taxon>Eukaryota</taxon>
        <taxon>Fungi</taxon>
        <taxon>Dikarya</taxon>
        <taxon>Ascomycota</taxon>
        <taxon>Pezizomycotina</taxon>
        <taxon>Eurotiomycetes</taxon>
        <taxon>Chaetothyriomycetidae</taxon>
        <taxon>Chaetothyriales</taxon>
        <taxon>Herpotrichiellaceae</taxon>
        <taxon>Exophiala</taxon>
    </lineage>
</organism>
<dbReference type="EMBL" id="JAVRRD010000002">
    <property type="protein sequence ID" value="KAK5063081.1"/>
    <property type="molecule type" value="Genomic_DNA"/>
</dbReference>
<evidence type="ECO:0000256" key="4">
    <source>
        <dbReference type="ARBA" id="ARBA00022723"/>
    </source>
</evidence>
<evidence type="ECO:0000256" key="2">
    <source>
        <dbReference type="ARBA" id="ARBA00006024"/>
    </source>
</evidence>
<dbReference type="InterPro" id="IPR001757">
    <property type="entry name" value="P_typ_ATPase"/>
</dbReference>
<dbReference type="FunFam" id="3.30.70.100:FF:000001">
    <property type="entry name" value="ATPase copper transporting beta"/>
    <property type="match status" value="1"/>
</dbReference>
<protein>
    <recommendedName>
        <fullName evidence="11">HMA domain-containing protein</fullName>
    </recommendedName>
</protein>
<keyword evidence="3 10" id="KW-0812">Transmembrane</keyword>
<keyword evidence="6 10" id="KW-0067">ATP-binding</keyword>
<dbReference type="SFLD" id="SFLDS00003">
    <property type="entry name" value="Haloacid_Dehalogenase"/>
    <property type="match status" value="1"/>
</dbReference>
<sequence length="808" mass="87039">MACCVFTAYVMNRIIKACELFDVKILDIQYNGFDDGFVGWEAPENASRFISTRLAITGMFCGACAGNIEKAVQELEGVDRISVSASLERATVVHDVLKVRAKSLVATIEDLGYGATLGERSAEQNLQLLERTEELRSLRSSFQGAATLASAIAGIEQLRFFLSRTSWGRHSTGLLQLSAFSLALWVQVYDSRWIHKSAWSRGRHGNFTMDTLISLSLLLGMSLSVFNLMLRGLNDGQTHFTSGSFLATIITAGRYLDTLLKKKNVTNFTALYKMQAEAALVKVRKDGAYVPAALLRLQQEIEIGPGSIIPCDCYVIEGTSTVDQSIMTGEAIPVRKSTGDFLLSGTRNLSHPLIAIVNKEQRDSSLDQLIDDISSATEHKMDGQEGVETITTYFVLTILMLTVLGFSLACTRDTINALPLVDRINFASERAMTILAAACPCALGLATPSAVMAGIDAAWSKGVLFLNGARTIDNLSKLTHVVMDKTGTLTEGRLEVTGIEFTPQFDSRRNLCYRLLCAAERAEAQSHPVGKAVFQWALTQLGAEDKRLQGKACTRNLSSVPGKGISCEVEGTHGTWYQVDVGNSNFLLENKISTPLLTNSQSATLSGTAVYFAINNMYAGRLDLQDMIRSNASSVISDLQSLNLQLSMLTGDTAAEAARVSSHLQIPVLASKSLPSDKHHHIVTLQSSGAKVAMLGDGINDAPAQAAADVGILLSLSRSAVTGAADVIVMSPDLACVPKMVENARLTKSHATRNVVCAAAYNIVAVGLAMGVAEPWGLTIDPSMAGTMMAFSSLGLLASSLWLRRRLQ</sequence>
<dbReference type="SUPFAM" id="SSF56784">
    <property type="entry name" value="HAD-like"/>
    <property type="match status" value="1"/>
</dbReference>
<dbReference type="NCBIfam" id="TIGR01525">
    <property type="entry name" value="ATPase-IB_hvy"/>
    <property type="match status" value="1"/>
</dbReference>
<feature type="transmembrane region" description="Helical" evidence="10">
    <location>
        <begin position="390"/>
        <end position="411"/>
    </location>
</feature>
<dbReference type="GO" id="GO:0016887">
    <property type="term" value="F:ATP hydrolysis activity"/>
    <property type="evidence" value="ECO:0007669"/>
    <property type="project" value="InterPro"/>
</dbReference>
<keyword evidence="4 10" id="KW-0479">Metal-binding</keyword>
<dbReference type="NCBIfam" id="TIGR01494">
    <property type="entry name" value="ATPase_P-type"/>
    <property type="match status" value="2"/>
</dbReference>
<dbReference type="Pfam" id="PF00702">
    <property type="entry name" value="Hydrolase"/>
    <property type="match status" value="1"/>
</dbReference>
<evidence type="ECO:0000259" key="11">
    <source>
        <dbReference type="PROSITE" id="PS50846"/>
    </source>
</evidence>
<dbReference type="InterPro" id="IPR027256">
    <property type="entry name" value="P-typ_ATPase_IB"/>
</dbReference>
<evidence type="ECO:0000256" key="9">
    <source>
        <dbReference type="ARBA" id="ARBA00023136"/>
    </source>
</evidence>
<dbReference type="InterPro" id="IPR044492">
    <property type="entry name" value="P_typ_ATPase_HD_dom"/>
</dbReference>
<dbReference type="GeneID" id="89973335"/>
<dbReference type="SFLD" id="SFLDF00027">
    <property type="entry name" value="p-type_atpase"/>
    <property type="match status" value="1"/>
</dbReference>
<feature type="transmembrane region" description="Helical" evidence="10">
    <location>
        <begin position="785"/>
        <end position="803"/>
    </location>
</feature>
<keyword evidence="8 10" id="KW-1133">Transmembrane helix</keyword>
<dbReference type="Gene3D" id="3.30.70.100">
    <property type="match status" value="1"/>
</dbReference>
<dbReference type="InterPro" id="IPR006121">
    <property type="entry name" value="HMA_dom"/>
</dbReference>
<dbReference type="GO" id="GO:0043682">
    <property type="term" value="F:P-type divalent copper transporter activity"/>
    <property type="evidence" value="ECO:0007669"/>
    <property type="project" value="TreeGrafter"/>
</dbReference>
<reference evidence="12 13" key="1">
    <citation type="submission" date="2023-08" db="EMBL/GenBank/DDBJ databases">
        <title>Black Yeasts Isolated from many extreme environments.</title>
        <authorList>
            <person name="Coleine C."/>
            <person name="Stajich J.E."/>
            <person name="Selbmann L."/>
        </authorList>
    </citation>
    <scope>NUCLEOTIDE SEQUENCE [LARGE SCALE GENOMIC DNA]</scope>
    <source>
        <strain evidence="12 13">CCFEE 5792</strain>
    </source>
</reference>
<evidence type="ECO:0000256" key="3">
    <source>
        <dbReference type="ARBA" id="ARBA00022692"/>
    </source>
</evidence>
<comment type="similarity">
    <text evidence="2 10">Belongs to the cation transport ATPase (P-type) (TC 3.A.3) family. Type IB subfamily.</text>
</comment>
<evidence type="ECO:0000256" key="10">
    <source>
        <dbReference type="RuleBase" id="RU362081"/>
    </source>
</evidence>
<dbReference type="InterPro" id="IPR023214">
    <property type="entry name" value="HAD_sf"/>
</dbReference>